<sequence>MLSFQRYIFLNRLIIVFLVLNKLYIKLIGLINIETLLVWISPLIFFYFLVKKPRPKVHQSFCFILLVYFMLVCLRVFGMTGFFPDIIELILVVVMFLLTAYATKIIINEKNPL</sequence>
<accession>J5KK42</accession>
<feature type="transmembrane region" description="Helical" evidence="1">
    <location>
        <begin position="7"/>
        <end position="25"/>
    </location>
</feature>
<evidence type="ECO:0000313" key="3">
    <source>
        <dbReference type="Proteomes" id="UP000010116"/>
    </source>
</evidence>
<keyword evidence="1" id="KW-0472">Membrane</keyword>
<feature type="transmembrane region" description="Helical" evidence="1">
    <location>
        <begin position="62"/>
        <end position="83"/>
    </location>
</feature>
<keyword evidence="1" id="KW-1133">Transmembrane helix</keyword>
<feature type="transmembrane region" description="Helical" evidence="1">
    <location>
        <begin position="89"/>
        <end position="107"/>
    </location>
</feature>
<dbReference type="Proteomes" id="UP000010116">
    <property type="component" value="Unassembled WGS sequence"/>
</dbReference>
<evidence type="ECO:0000313" key="2">
    <source>
        <dbReference type="EMBL" id="EJP72896.1"/>
    </source>
</evidence>
<reference evidence="2 3" key="1">
    <citation type="journal article" date="2012" name="ISME J.">
        <title>Genomic insights to SAR86, an abundant and uncultivated marine bacterial lineage.</title>
        <authorList>
            <person name="Dupont C.L."/>
            <person name="Rusch D.B."/>
            <person name="Yooseph S."/>
            <person name="Lombardo M.J."/>
            <person name="Richter R.A."/>
            <person name="Valas R."/>
            <person name="Novotny M."/>
            <person name="Yee-Greenbaum J."/>
            <person name="Selengut J.D."/>
            <person name="Haft D.H."/>
            <person name="Halpern A.L."/>
            <person name="Lasken R.S."/>
            <person name="Nealson K."/>
            <person name="Friedman R."/>
            <person name="Venter J.C."/>
        </authorList>
    </citation>
    <scope>NUCLEOTIDE SEQUENCE [LARGE SCALE GENOMIC DNA]</scope>
</reference>
<evidence type="ECO:0000256" key="1">
    <source>
        <dbReference type="SAM" id="Phobius"/>
    </source>
</evidence>
<keyword evidence="1" id="KW-0812">Transmembrane</keyword>
<name>J5KK42_9GAMM</name>
<dbReference type="EMBL" id="JH611185">
    <property type="protein sequence ID" value="EJP72896.1"/>
    <property type="molecule type" value="Genomic_DNA"/>
</dbReference>
<organism evidence="2 3">
    <name type="scientific">SAR86 cluster bacterium SAR86B</name>
    <dbReference type="NCBI Taxonomy" id="1123867"/>
    <lineage>
        <taxon>Bacteria</taxon>
        <taxon>Pseudomonadati</taxon>
        <taxon>Pseudomonadota</taxon>
        <taxon>Gammaproteobacteria</taxon>
        <taxon>SAR86 cluster</taxon>
    </lineage>
</organism>
<proteinExistence type="predicted"/>
<dbReference type="HOGENOM" id="CLU_2131784_0_0_6"/>
<dbReference type="InterPro" id="IPR018643">
    <property type="entry name" value="DUF2069_membrane"/>
</dbReference>
<dbReference type="AlphaFoldDB" id="J5KK42"/>
<dbReference type="Pfam" id="PF09842">
    <property type="entry name" value="DUF2069"/>
    <property type="match status" value="1"/>
</dbReference>
<protein>
    <recommendedName>
        <fullName evidence="4">DUF2069 domain-containing protein</fullName>
    </recommendedName>
</protein>
<gene>
    <name evidence="2" type="ORF">NT02SARS_0918</name>
</gene>
<feature type="transmembrane region" description="Helical" evidence="1">
    <location>
        <begin position="31"/>
        <end position="50"/>
    </location>
</feature>
<evidence type="ECO:0008006" key="4">
    <source>
        <dbReference type="Google" id="ProtNLM"/>
    </source>
</evidence>